<evidence type="ECO:0000313" key="2">
    <source>
        <dbReference type="Proteomes" id="UP000250235"/>
    </source>
</evidence>
<dbReference type="Proteomes" id="UP000250235">
    <property type="component" value="Unassembled WGS sequence"/>
</dbReference>
<keyword evidence="2" id="KW-1185">Reference proteome</keyword>
<reference evidence="1 2" key="1">
    <citation type="journal article" date="2015" name="Proc. Natl. Acad. Sci. U.S.A.">
        <title>The resurrection genome of Boea hygrometrica: A blueprint for survival of dehydration.</title>
        <authorList>
            <person name="Xiao L."/>
            <person name="Yang G."/>
            <person name="Zhang L."/>
            <person name="Yang X."/>
            <person name="Zhao S."/>
            <person name="Ji Z."/>
            <person name="Zhou Q."/>
            <person name="Hu M."/>
            <person name="Wang Y."/>
            <person name="Chen M."/>
            <person name="Xu Y."/>
            <person name="Jin H."/>
            <person name="Xiao X."/>
            <person name="Hu G."/>
            <person name="Bao F."/>
            <person name="Hu Y."/>
            <person name="Wan P."/>
            <person name="Li L."/>
            <person name="Deng X."/>
            <person name="Kuang T."/>
            <person name="Xiang C."/>
            <person name="Zhu J.K."/>
            <person name="Oliver M.J."/>
            <person name="He Y."/>
        </authorList>
    </citation>
    <scope>NUCLEOTIDE SEQUENCE [LARGE SCALE GENOMIC DNA]</scope>
    <source>
        <strain evidence="2">cv. XS01</strain>
    </source>
</reference>
<sequence length="426" mass="47222">MASSLISSSHHIDFDSVFGIDDAGMVQMFESLNTTGLKEFLGCPAVFSEAALTEFFANSSVRDGMVVSTIKGKAVEISEEVFATTFELPTEGLTDLSEVPKNLVFDARSLFSVSQEQVSISCFKKEMEIQYRLLSDILAKTIYVKAGSFDAVTRDRFLLMTSITFDVKVNWRRLLFDVLKDMVTPGSRQAKGYAIQICVLLKNIPGLELGESRAFPLPRVLNEKTVHRYVTINEKVGAEEVADAPRVKKTPAKKVVSQKRPDVDVAVALVVKKKRTSKGKPVAMVTVAVAQEAVLFKFLRLLQMHQLNNLQCPKEKFRREKGVVTPSDTDEEMETGRTVGKNVVGYFVEEPDKEMAPVVEDLWADEAMSLEDILMTIPVGVPLPSSDVEFTKITLGKEIKITGFNSGVEFTKITKIENSISTIIKS</sequence>
<protein>
    <recommendedName>
        <fullName evidence="3">Dystroglycan-like</fullName>
    </recommendedName>
</protein>
<dbReference type="EMBL" id="KV017183">
    <property type="protein sequence ID" value="KZV18893.1"/>
    <property type="molecule type" value="Genomic_DNA"/>
</dbReference>
<evidence type="ECO:0000313" key="1">
    <source>
        <dbReference type="EMBL" id="KZV18893.1"/>
    </source>
</evidence>
<gene>
    <name evidence="1" type="ORF">F511_23326</name>
</gene>
<dbReference type="AlphaFoldDB" id="A0A2Z7AB80"/>
<dbReference type="OrthoDB" id="2011474at2759"/>
<organism evidence="1 2">
    <name type="scientific">Dorcoceras hygrometricum</name>
    <dbReference type="NCBI Taxonomy" id="472368"/>
    <lineage>
        <taxon>Eukaryota</taxon>
        <taxon>Viridiplantae</taxon>
        <taxon>Streptophyta</taxon>
        <taxon>Embryophyta</taxon>
        <taxon>Tracheophyta</taxon>
        <taxon>Spermatophyta</taxon>
        <taxon>Magnoliopsida</taxon>
        <taxon>eudicotyledons</taxon>
        <taxon>Gunneridae</taxon>
        <taxon>Pentapetalae</taxon>
        <taxon>asterids</taxon>
        <taxon>lamiids</taxon>
        <taxon>Lamiales</taxon>
        <taxon>Gesneriaceae</taxon>
        <taxon>Didymocarpoideae</taxon>
        <taxon>Trichosporeae</taxon>
        <taxon>Loxocarpinae</taxon>
        <taxon>Dorcoceras</taxon>
    </lineage>
</organism>
<evidence type="ECO:0008006" key="3">
    <source>
        <dbReference type="Google" id="ProtNLM"/>
    </source>
</evidence>
<proteinExistence type="predicted"/>
<accession>A0A2Z7AB80</accession>
<name>A0A2Z7AB80_9LAMI</name>